<evidence type="ECO:0000313" key="2">
    <source>
        <dbReference type="EMBL" id="MCX8531832.1"/>
    </source>
</evidence>
<accession>A0ABT3Y116</accession>
<gene>
    <name evidence="2" type="ORF">OEA66_05665</name>
</gene>
<organism evidence="2 3">
    <name type="scientific">Chryseobacterium luquanense</name>
    <dbReference type="NCBI Taxonomy" id="2983766"/>
    <lineage>
        <taxon>Bacteria</taxon>
        <taxon>Pseudomonadati</taxon>
        <taxon>Bacteroidota</taxon>
        <taxon>Flavobacteriia</taxon>
        <taxon>Flavobacteriales</taxon>
        <taxon>Weeksellaceae</taxon>
        <taxon>Chryseobacterium group</taxon>
        <taxon>Chryseobacterium</taxon>
    </lineage>
</organism>
<dbReference type="RefSeq" id="WP_267280464.1">
    <property type="nucleotide sequence ID" value="NZ_JAOVZV010000003.1"/>
</dbReference>
<evidence type="ECO:0008006" key="4">
    <source>
        <dbReference type="Google" id="ProtNLM"/>
    </source>
</evidence>
<dbReference type="EMBL" id="JAOVZV010000003">
    <property type="protein sequence ID" value="MCX8531832.1"/>
    <property type="molecule type" value="Genomic_DNA"/>
</dbReference>
<proteinExistence type="predicted"/>
<feature type="chain" id="PRO_5047176294" description="DUF4369 domain-containing protein" evidence="1">
    <location>
        <begin position="21"/>
        <end position="253"/>
    </location>
</feature>
<name>A0ABT3Y116_9FLAO</name>
<comment type="caution">
    <text evidence="2">The sequence shown here is derived from an EMBL/GenBank/DDBJ whole genome shotgun (WGS) entry which is preliminary data.</text>
</comment>
<evidence type="ECO:0000313" key="3">
    <source>
        <dbReference type="Proteomes" id="UP001070176"/>
    </source>
</evidence>
<sequence>MAKNFLLFFSFLLISNWYSAQIFQKDNWYDFEGKIADKPVVLSLFIFENGEIKGNYFYRQKEIKIQLIGELKEDTVRLTDTNKNTFIMKVIDNNSSNDKTDLAGQYLETINNKTSELNFLLKSNSDGTFEHRYSRFEASDEEVEKFAKEVLNALLTDNKSWLKNNCYYPLMAEFENSTFGSILNKEQFVNRYSIIVPKEMKINLSKARTLNLQYEEFAGAIIGVDYNKYITINEFPDPVTKKLILVISSITHY</sequence>
<keyword evidence="1" id="KW-0732">Signal</keyword>
<reference evidence="2" key="1">
    <citation type="submission" date="2022-10" db="EMBL/GenBank/DDBJ databases">
        <title>Chryseobacterium sp. nov., a novel bacterial species.</title>
        <authorList>
            <person name="Cao Y."/>
        </authorList>
    </citation>
    <scope>NUCLEOTIDE SEQUENCE</scope>
    <source>
        <strain evidence="2">KC 927</strain>
    </source>
</reference>
<dbReference type="Proteomes" id="UP001070176">
    <property type="component" value="Unassembled WGS sequence"/>
</dbReference>
<protein>
    <recommendedName>
        <fullName evidence="4">DUF4369 domain-containing protein</fullName>
    </recommendedName>
</protein>
<evidence type="ECO:0000256" key="1">
    <source>
        <dbReference type="SAM" id="SignalP"/>
    </source>
</evidence>
<keyword evidence="3" id="KW-1185">Reference proteome</keyword>
<feature type="signal peptide" evidence="1">
    <location>
        <begin position="1"/>
        <end position="20"/>
    </location>
</feature>